<evidence type="ECO:0000256" key="6">
    <source>
        <dbReference type="SAM" id="Phobius"/>
    </source>
</evidence>
<dbReference type="GO" id="GO:0020037">
    <property type="term" value="F:heme binding"/>
    <property type="evidence" value="ECO:0007669"/>
    <property type="project" value="InterPro"/>
</dbReference>
<dbReference type="InterPro" id="IPR002541">
    <property type="entry name" value="Cyt_c_assembly"/>
</dbReference>
<evidence type="ECO:0000256" key="3">
    <source>
        <dbReference type="ARBA" id="ARBA00022748"/>
    </source>
</evidence>
<accession>A0A094YN53</accession>
<dbReference type="GO" id="GO:0017004">
    <property type="term" value="P:cytochrome complex assembly"/>
    <property type="evidence" value="ECO:0007669"/>
    <property type="project" value="UniProtKB-KW"/>
</dbReference>
<reference evidence="9 11" key="2">
    <citation type="submission" date="2016-11" db="EMBL/GenBank/DDBJ databases">
        <title>Comparative genomics of co-occurring bacteria in distinct bioleaching systems unravels niche-specific adaptation.</title>
        <authorList>
            <person name="Zhang X."/>
            <person name="Liu X."/>
            <person name="Yin H."/>
        </authorList>
    </citation>
    <scope>NUCLEOTIDE SEQUENCE [LARGE SCALE GENOMIC DNA]</scope>
    <source>
        <strain evidence="9 11">DX</strain>
    </source>
</reference>
<comment type="subcellular location">
    <subcellularLocation>
        <location evidence="1">Membrane</location>
        <topology evidence="1">Multi-pass membrane protein</topology>
    </subcellularLocation>
</comment>
<dbReference type="GO" id="GO:0005886">
    <property type="term" value="C:plasma membrane"/>
    <property type="evidence" value="ECO:0007669"/>
    <property type="project" value="TreeGrafter"/>
</dbReference>
<dbReference type="Proteomes" id="UP000029452">
    <property type="component" value="Unassembled WGS sequence"/>
</dbReference>
<evidence type="ECO:0000313" key="11">
    <source>
        <dbReference type="Proteomes" id="UP000188586"/>
    </source>
</evidence>
<proteinExistence type="predicted"/>
<feature type="transmembrane region" description="Helical" evidence="6">
    <location>
        <begin position="225"/>
        <end position="242"/>
    </location>
</feature>
<dbReference type="PATRIC" id="fig|178606.4.peg.632"/>
<dbReference type="Pfam" id="PF01578">
    <property type="entry name" value="Cytochrom_C_asm"/>
    <property type="match status" value="1"/>
</dbReference>
<feature type="domain" description="Cytochrome c assembly protein" evidence="7">
    <location>
        <begin position="70"/>
        <end position="279"/>
    </location>
</feature>
<evidence type="ECO:0000256" key="4">
    <source>
        <dbReference type="ARBA" id="ARBA00022989"/>
    </source>
</evidence>
<dbReference type="InterPro" id="IPR045062">
    <property type="entry name" value="Cyt_c_biogenesis_CcsA/CcmC"/>
</dbReference>
<organism evidence="8 10">
    <name type="scientific">Leptospirillum ferriphilum</name>
    <dbReference type="NCBI Taxonomy" id="178606"/>
    <lineage>
        <taxon>Bacteria</taxon>
        <taxon>Pseudomonadati</taxon>
        <taxon>Nitrospirota</taxon>
        <taxon>Nitrospiria</taxon>
        <taxon>Nitrospirales</taxon>
        <taxon>Nitrospiraceae</taxon>
        <taxon>Leptospirillum</taxon>
    </lineage>
</organism>
<feature type="transmembrane region" description="Helical" evidence="6">
    <location>
        <begin position="139"/>
        <end position="163"/>
    </location>
</feature>
<protein>
    <submittedName>
        <fullName evidence="9">C-type cytochrome biogenesis protein CcsB</fullName>
    </submittedName>
    <submittedName>
        <fullName evidence="8">Cytochrome c-type biogenesis protein CcsA/ResC</fullName>
    </submittedName>
</protein>
<comment type="caution">
    <text evidence="8">The sequence shown here is derived from an EMBL/GenBank/DDBJ whole genome shotgun (WGS) entry which is preliminary data.</text>
</comment>
<feature type="transmembrane region" description="Helical" evidence="6">
    <location>
        <begin position="12"/>
        <end position="33"/>
    </location>
</feature>
<dbReference type="OrthoDB" id="9814290at2"/>
<keyword evidence="2 6" id="KW-0812">Transmembrane</keyword>
<dbReference type="OMA" id="YESLCFL"/>
<dbReference type="RefSeq" id="WP_014962036.1">
    <property type="nucleotide sequence ID" value="NZ_JBPKCJ010000002.1"/>
</dbReference>
<feature type="transmembrane region" description="Helical" evidence="6">
    <location>
        <begin position="97"/>
        <end position="119"/>
    </location>
</feature>
<keyword evidence="5 6" id="KW-0472">Membrane</keyword>
<evidence type="ECO:0000313" key="10">
    <source>
        <dbReference type="Proteomes" id="UP000029452"/>
    </source>
</evidence>
<dbReference type="PANTHER" id="PTHR30071">
    <property type="entry name" value="HEME EXPORTER PROTEIN C"/>
    <property type="match status" value="1"/>
</dbReference>
<dbReference type="Proteomes" id="UP000188586">
    <property type="component" value="Unassembled WGS sequence"/>
</dbReference>
<evidence type="ECO:0000313" key="8">
    <source>
        <dbReference type="EMBL" id="KGA94666.1"/>
    </source>
</evidence>
<dbReference type="NCBIfam" id="TIGR03144">
    <property type="entry name" value="cytochr_II_ccsB"/>
    <property type="match status" value="1"/>
</dbReference>
<gene>
    <name evidence="9" type="ORF">BOX24_08215</name>
    <name evidence="8" type="ORF">LptCag_2096</name>
</gene>
<keyword evidence="3" id="KW-0201">Cytochrome c-type biogenesis</keyword>
<sequence>MSLINSIGSSFLLYNTVVALYLVAGILYFLFLISHKKEMGQMASTVTFSGWVVNTAALVGRGIADHHAPWSNLYETLFLFSWASILGYMIMEMKYKVRVAGAFVLTLVLFAVGAAKLLPYRYQMVEPLNPALNSYWLKIHVFTMFMSYAAFGISASLALIYLLKKRSESRGTTGWILKEFPNTDALDDMTYKAVMVGFPLLTLGVIFGAMWAYEAWGGYWSWDPKETWSLITWFVYAAYLHARMTRGLRGSPSAWFSIGGFVSVVFLYWGVSFIIPGLHAYAA</sequence>
<dbReference type="EMBL" id="JPGK01000002">
    <property type="protein sequence ID" value="KGA94666.1"/>
    <property type="molecule type" value="Genomic_DNA"/>
</dbReference>
<keyword evidence="4 6" id="KW-1133">Transmembrane helix</keyword>
<dbReference type="AlphaFoldDB" id="A0A094YN53"/>
<evidence type="ECO:0000256" key="2">
    <source>
        <dbReference type="ARBA" id="ARBA00022692"/>
    </source>
</evidence>
<evidence type="ECO:0000256" key="1">
    <source>
        <dbReference type="ARBA" id="ARBA00004141"/>
    </source>
</evidence>
<dbReference type="PANTHER" id="PTHR30071:SF1">
    <property type="entry name" value="CYTOCHROME B_B6 PROTEIN-RELATED"/>
    <property type="match status" value="1"/>
</dbReference>
<feature type="transmembrane region" description="Helical" evidence="6">
    <location>
        <begin position="254"/>
        <end position="275"/>
    </location>
</feature>
<evidence type="ECO:0000313" key="9">
    <source>
        <dbReference type="EMBL" id="OOH71495.1"/>
    </source>
</evidence>
<reference evidence="8 10" key="1">
    <citation type="submission" date="2014-06" db="EMBL/GenBank/DDBJ databases">
        <title>Draft genome sequence of iron oxidizing acidophile Leptospirillum ferriphilum DSM14647.</title>
        <authorList>
            <person name="Cardenas J.P."/>
            <person name="Lazcano M."/>
            <person name="Ossandon F.J."/>
            <person name="Corbett M."/>
            <person name="Holmes D.S."/>
            <person name="Watkin E."/>
        </authorList>
    </citation>
    <scope>NUCLEOTIDE SEQUENCE [LARGE SCALE GENOMIC DNA]</scope>
    <source>
        <strain evidence="8 10">DSM 14647</strain>
    </source>
</reference>
<feature type="transmembrane region" description="Helical" evidence="6">
    <location>
        <begin position="193"/>
        <end position="213"/>
    </location>
</feature>
<dbReference type="InterPro" id="IPR017562">
    <property type="entry name" value="Cyt_c_biogenesis_CcsA"/>
</dbReference>
<name>A0A094YN53_9BACT</name>
<dbReference type="EMBL" id="MPOJ01000017">
    <property type="protein sequence ID" value="OOH71495.1"/>
    <property type="molecule type" value="Genomic_DNA"/>
</dbReference>
<evidence type="ECO:0000256" key="5">
    <source>
        <dbReference type="ARBA" id="ARBA00023136"/>
    </source>
</evidence>
<evidence type="ECO:0000259" key="7">
    <source>
        <dbReference type="Pfam" id="PF01578"/>
    </source>
</evidence>